<dbReference type="InterPro" id="IPR045866">
    <property type="entry name" value="FAM210A/B-like"/>
</dbReference>
<keyword evidence="4" id="KW-1185">Reference proteome</keyword>
<proteinExistence type="predicted"/>
<accession>A0A9N8ZSG3</accession>
<dbReference type="EMBL" id="CAJVPK010000404">
    <property type="protein sequence ID" value="CAG8505770.1"/>
    <property type="molecule type" value="Genomic_DNA"/>
</dbReference>
<keyword evidence="1" id="KW-1133">Transmembrane helix</keyword>
<gene>
    <name evidence="3" type="ORF">DEBURN_LOCUS4915</name>
</gene>
<organism evidence="3 4">
    <name type="scientific">Diversispora eburnea</name>
    <dbReference type="NCBI Taxonomy" id="1213867"/>
    <lineage>
        <taxon>Eukaryota</taxon>
        <taxon>Fungi</taxon>
        <taxon>Fungi incertae sedis</taxon>
        <taxon>Mucoromycota</taxon>
        <taxon>Glomeromycotina</taxon>
        <taxon>Glomeromycetes</taxon>
        <taxon>Diversisporales</taxon>
        <taxon>Diversisporaceae</taxon>
        <taxon>Diversispora</taxon>
    </lineage>
</organism>
<dbReference type="AlphaFoldDB" id="A0A9N8ZSG3"/>
<dbReference type="OrthoDB" id="426386at2759"/>
<keyword evidence="1" id="KW-0472">Membrane</keyword>
<sequence length="189" mass="20883">MSRLIPLVARGIRQNKGVKFSTISTYVNFPISKGRHLSLSAGIIPITTTTSNEDQPKNSSMMNRFKLLIKKYGVSAVVVYSVISTLDLGLTIILIQSGGNIIIDNIKIVEKRKEPENNSSGNILEIIKEKPENNNNKVTERSSPSWASILVISYGIHKLLLPLRIGLTAALTPPIVKKLRKMGWNIGKH</sequence>
<keyword evidence="1" id="KW-0812">Transmembrane</keyword>
<dbReference type="GO" id="GO:0005739">
    <property type="term" value="C:mitochondrion"/>
    <property type="evidence" value="ECO:0007669"/>
    <property type="project" value="TreeGrafter"/>
</dbReference>
<reference evidence="3" key="1">
    <citation type="submission" date="2021-06" db="EMBL/GenBank/DDBJ databases">
        <authorList>
            <person name="Kallberg Y."/>
            <person name="Tangrot J."/>
            <person name="Rosling A."/>
        </authorList>
    </citation>
    <scope>NUCLEOTIDE SEQUENCE</scope>
    <source>
        <strain evidence="3">AZ414A</strain>
    </source>
</reference>
<evidence type="ECO:0000313" key="4">
    <source>
        <dbReference type="Proteomes" id="UP000789706"/>
    </source>
</evidence>
<dbReference type="PANTHER" id="PTHR21377:SF0">
    <property type="entry name" value="PROTEIN FAM210B, MITOCHONDRIAL"/>
    <property type="match status" value="1"/>
</dbReference>
<evidence type="ECO:0000259" key="2">
    <source>
        <dbReference type="Pfam" id="PF06916"/>
    </source>
</evidence>
<dbReference type="Proteomes" id="UP000789706">
    <property type="component" value="Unassembled WGS sequence"/>
</dbReference>
<comment type="caution">
    <text evidence="3">The sequence shown here is derived from an EMBL/GenBank/DDBJ whole genome shotgun (WGS) entry which is preliminary data.</text>
</comment>
<evidence type="ECO:0000313" key="3">
    <source>
        <dbReference type="EMBL" id="CAG8505770.1"/>
    </source>
</evidence>
<feature type="domain" description="DUF1279" evidence="2">
    <location>
        <begin position="64"/>
        <end position="173"/>
    </location>
</feature>
<dbReference type="InterPro" id="IPR009688">
    <property type="entry name" value="FAM210A/B-like_dom"/>
</dbReference>
<protein>
    <submittedName>
        <fullName evidence="3">4429_t:CDS:1</fullName>
    </submittedName>
</protein>
<dbReference type="Pfam" id="PF06916">
    <property type="entry name" value="FAM210A-B_dom"/>
    <property type="match status" value="1"/>
</dbReference>
<dbReference type="PANTHER" id="PTHR21377">
    <property type="entry name" value="PROTEIN FAM210B, MITOCHONDRIAL"/>
    <property type="match status" value="1"/>
</dbReference>
<evidence type="ECO:0000256" key="1">
    <source>
        <dbReference type="SAM" id="Phobius"/>
    </source>
</evidence>
<name>A0A9N8ZSG3_9GLOM</name>
<feature type="transmembrane region" description="Helical" evidence="1">
    <location>
        <begin position="72"/>
        <end position="95"/>
    </location>
</feature>